<accession>C4TBI3</accession>
<feature type="domain" description="Malonyl-CoA:ACP transacylase (MAT)" evidence="3">
    <location>
        <begin position="183"/>
        <end position="271"/>
    </location>
</feature>
<feature type="domain" description="Polyketide synthase C-terminal extension" evidence="4">
    <location>
        <begin position="32"/>
        <end position="143"/>
    </location>
</feature>
<evidence type="ECO:0000259" key="4">
    <source>
        <dbReference type="Pfam" id="PF16197"/>
    </source>
</evidence>
<dbReference type="AlphaFoldDB" id="C4TBI3"/>
<evidence type="ECO:0000259" key="3">
    <source>
        <dbReference type="Pfam" id="PF00698"/>
    </source>
</evidence>
<reference evidence="5" key="1">
    <citation type="submission" date="2008-03" db="EMBL/GenBank/DDBJ databases">
        <title>Diversity of polyketide synthase genes in actinomycetes isolated from Indonesia.</title>
        <authorList>
            <person name="Komaki H."/>
            <person name="Yamamura H."/>
            <person name="Lisdiyanti P."/>
            <person name="Widyastuti Y."/>
            <person name="Ando K."/>
            <person name="Harayama S."/>
        </authorList>
    </citation>
    <scope>NUCLEOTIDE SEQUENCE</scope>
    <source>
        <strain evidence="5">ID05-A0047</strain>
    </source>
</reference>
<dbReference type="GO" id="GO:0006633">
    <property type="term" value="P:fatty acid biosynthetic process"/>
    <property type="evidence" value="ECO:0007669"/>
    <property type="project" value="TreeGrafter"/>
</dbReference>
<evidence type="ECO:0000256" key="2">
    <source>
        <dbReference type="ARBA" id="ARBA00023268"/>
    </source>
</evidence>
<dbReference type="InterPro" id="IPR001227">
    <property type="entry name" value="Ac_transferase_dom_sf"/>
</dbReference>
<dbReference type="PANTHER" id="PTHR43775:SF51">
    <property type="entry name" value="INACTIVE PHENOLPHTHIOCEROL SYNTHESIS POLYKETIDE SYNTHASE TYPE I PKS1-RELATED"/>
    <property type="match status" value="1"/>
</dbReference>
<organism evidence="5">
    <name type="scientific">Streptomyces sp. ID05-A0047</name>
    <dbReference type="NCBI Taxonomy" id="516148"/>
    <lineage>
        <taxon>Bacteria</taxon>
        <taxon>Bacillati</taxon>
        <taxon>Actinomycetota</taxon>
        <taxon>Actinomycetes</taxon>
        <taxon>Kitasatosporales</taxon>
        <taxon>Streptomycetaceae</taxon>
        <taxon>Streptomyces</taxon>
    </lineage>
</organism>
<keyword evidence="1" id="KW-0808">Transferase</keyword>
<dbReference type="Gene3D" id="3.30.70.3290">
    <property type="match status" value="1"/>
</dbReference>
<dbReference type="GO" id="GO:0004312">
    <property type="term" value="F:fatty acid synthase activity"/>
    <property type="evidence" value="ECO:0007669"/>
    <property type="project" value="TreeGrafter"/>
</dbReference>
<dbReference type="PANTHER" id="PTHR43775">
    <property type="entry name" value="FATTY ACID SYNTHASE"/>
    <property type="match status" value="1"/>
</dbReference>
<dbReference type="Gene3D" id="3.40.366.10">
    <property type="entry name" value="Malonyl-Coenzyme A Acyl Carrier Protein, domain 2"/>
    <property type="match status" value="1"/>
</dbReference>
<keyword evidence="2" id="KW-0511">Multifunctional enzyme</keyword>
<dbReference type="InterPro" id="IPR032821">
    <property type="entry name" value="PKS_assoc"/>
</dbReference>
<dbReference type="SUPFAM" id="SSF53901">
    <property type="entry name" value="Thiolase-like"/>
    <property type="match status" value="1"/>
</dbReference>
<evidence type="ECO:0000256" key="1">
    <source>
        <dbReference type="ARBA" id="ARBA00022679"/>
    </source>
</evidence>
<dbReference type="Gene3D" id="3.40.47.10">
    <property type="match status" value="1"/>
</dbReference>
<name>C4TBI3_9ACTN</name>
<feature type="non-terminal residue" evidence="5">
    <location>
        <position position="271"/>
    </location>
</feature>
<dbReference type="InterPro" id="IPR016039">
    <property type="entry name" value="Thiolase-like"/>
</dbReference>
<dbReference type="InterPro" id="IPR016035">
    <property type="entry name" value="Acyl_Trfase/lysoPLipase"/>
</dbReference>
<dbReference type="SUPFAM" id="SSF52151">
    <property type="entry name" value="FabD/lysophospholipase-like"/>
    <property type="match status" value="1"/>
</dbReference>
<protein>
    <submittedName>
        <fullName evidence="5">Polyketide synthase</fullName>
    </submittedName>
</protein>
<proteinExistence type="predicted"/>
<dbReference type="Pfam" id="PF16197">
    <property type="entry name" value="KAsynt_C_assoc"/>
    <property type="match status" value="1"/>
</dbReference>
<feature type="non-terminal residue" evidence="5">
    <location>
        <position position="1"/>
    </location>
</feature>
<dbReference type="EMBL" id="AB431582">
    <property type="protein sequence ID" value="BAH67619.1"/>
    <property type="molecule type" value="Genomic_DNA"/>
</dbReference>
<dbReference type="Pfam" id="PF00698">
    <property type="entry name" value="Acyl_transf_1"/>
    <property type="match status" value="1"/>
</dbReference>
<dbReference type="InterPro" id="IPR014043">
    <property type="entry name" value="Acyl_transferase_dom"/>
</dbReference>
<sequence length="271" mass="28411">TRRPAAGVAGVIKMVMALRQGELPLSLYAGEPTPMVDWSAGSVSLLAEGVAWARGERVRRAGVSSFGVSGTNAHVIVEEAPEVERPEVAVAGPGLVSWVLSGGSAGGLRGQAERLVSFVEQRPEVRAGSVAAALADRDGLRHRLAVVGESVDELSNTLKEFLTNEPPAGAVRGIAEARPKVAFVFPGQGWQWVEMGVELLASSEVFARVVGECSAVVEELAGWSVLEVLRQEPGAPGFDRVDVVQPVMFSVMVGLARLWESVGVVPSAVVG</sequence>
<evidence type="ECO:0000313" key="5">
    <source>
        <dbReference type="EMBL" id="BAH67619.1"/>
    </source>
</evidence>
<dbReference type="InterPro" id="IPR050091">
    <property type="entry name" value="PKS_NRPS_Biosynth_Enz"/>
</dbReference>